<dbReference type="OrthoDB" id="392595at2"/>
<dbReference type="Proteomes" id="UP000233419">
    <property type="component" value="Chromosome"/>
</dbReference>
<keyword evidence="1" id="KW-0812">Transmembrane</keyword>
<feature type="transmembrane region" description="Helical" evidence="1">
    <location>
        <begin position="59"/>
        <end position="77"/>
    </location>
</feature>
<proteinExistence type="predicted"/>
<sequence length="647" mass="74688">MIKQISSFDRSTKFPIFKRLTFGFLKSKTWIIMTTLCFLAILMINIGSAFIFVKEGNPSKTAAVFIPIAIMIFYLTYFEIHSISSSFAKEIRNGVMNLEIRSGISKSKLFYERILVNKMFSLSAIGIFIFLFFLIHIVSPYEASKLIALKSTAGLFFVLLFDMFLTAILLLLVTMRSSILMGVFGTILFCLTAITPIMGSVSTLTNKSNIQNLSEISLKYNLISRVNELSYKYGKNSKIEEMLVDISKFENSIEKYIDIQGNDISKDELEDKNFYSFDVSTYKLAQGKGSRYEYNSLNNKYIYDLLSEGLFTEIENKPLKYIPSNSESGYDYKEIYPILKPEIKNLATYKLMENLTKIVNLDKEFFSEKNNYGANVIHNSIFVEEDNQNYWNVSKNLNRKNIFKGDFNYNNDYQKISKIANSELRDFLKIVDDFVKSKYLTTNHPFSERNYRDEQIFTFIVNEQVSSSGISGSWGFTVTDFSWAEGMRTSLGQRTIQRAAFKLLELAIQIEDSTYPYRLDSNSEKKLTGKEVQKNLLLKNMTNPFDIIWKQIFNVQTNKTYNLAWDRFSLSSSIGSSNPLYIYDVEGYKEPKTNSEGFAKFSEGRNYSQVILVGKTFNVAASYIIMLFVYLLLGLLGYWMFYRKIIK</sequence>
<keyword evidence="3" id="KW-1185">Reference proteome</keyword>
<organism evidence="2 3">
    <name type="scientific">Mesoplasma syrphidae</name>
    <dbReference type="NCBI Taxonomy" id="225999"/>
    <lineage>
        <taxon>Bacteria</taxon>
        <taxon>Bacillati</taxon>
        <taxon>Mycoplasmatota</taxon>
        <taxon>Mollicutes</taxon>
        <taxon>Entomoplasmatales</taxon>
        <taxon>Entomoplasmataceae</taxon>
        <taxon>Mesoplasma</taxon>
    </lineage>
</organism>
<dbReference type="EMBL" id="CP025257">
    <property type="protein sequence ID" value="AUF83265.1"/>
    <property type="molecule type" value="Genomic_DNA"/>
</dbReference>
<dbReference type="KEGG" id="msyr:CXP39_00370"/>
<reference evidence="2 3" key="1">
    <citation type="submission" date="2017-12" db="EMBL/GenBank/DDBJ databases">
        <title>Mesoplasma syrphidae YJS, Complete Genome.</title>
        <authorList>
            <person name="Knight T.F."/>
            <person name="Citino T."/>
            <person name="Rubinstein R."/>
            <person name="Neuschaefer Z."/>
        </authorList>
    </citation>
    <scope>NUCLEOTIDE SEQUENCE [LARGE SCALE GENOMIC DNA]</scope>
    <source>
        <strain evidence="2 3">YJS</strain>
    </source>
</reference>
<dbReference type="AlphaFoldDB" id="A0A2K9C8C9"/>
<dbReference type="RefSeq" id="WP_027048368.1">
    <property type="nucleotide sequence ID" value="NZ_CP025257.1"/>
</dbReference>
<feature type="transmembrane region" description="Helical" evidence="1">
    <location>
        <begin position="179"/>
        <end position="199"/>
    </location>
</feature>
<feature type="transmembrane region" description="Helical" evidence="1">
    <location>
        <begin position="620"/>
        <end position="641"/>
    </location>
</feature>
<protein>
    <submittedName>
        <fullName evidence="2">ABC transporter permease</fullName>
    </submittedName>
</protein>
<gene>
    <name evidence="2" type="ORF">CXP39_00370</name>
</gene>
<evidence type="ECO:0000313" key="3">
    <source>
        <dbReference type="Proteomes" id="UP000233419"/>
    </source>
</evidence>
<accession>A0A2K9C8C9</accession>
<keyword evidence="1" id="KW-1133">Transmembrane helix</keyword>
<feature type="transmembrane region" description="Helical" evidence="1">
    <location>
        <begin position="153"/>
        <end position="172"/>
    </location>
</feature>
<evidence type="ECO:0000313" key="2">
    <source>
        <dbReference type="EMBL" id="AUF83265.1"/>
    </source>
</evidence>
<feature type="transmembrane region" description="Helical" evidence="1">
    <location>
        <begin position="119"/>
        <end position="141"/>
    </location>
</feature>
<keyword evidence="1" id="KW-0472">Membrane</keyword>
<feature type="transmembrane region" description="Helical" evidence="1">
    <location>
        <begin position="29"/>
        <end position="53"/>
    </location>
</feature>
<evidence type="ECO:0000256" key="1">
    <source>
        <dbReference type="SAM" id="Phobius"/>
    </source>
</evidence>
<name>A0A2K9C8C9_9MOLU</name>